<name>A0ABU5TPM1_9CYAN</name>
<dbReference type="InterPro" id="IPR013538">
    <property type="entry name" value="ASHA1/2-like_C"/>
</dbReference>
<dbReference type="Pfam" id="PF08327">
    <property type="entry name" value="AHSA1"/>
    <property type="match status" value="1"/>
</dbReference>
<dbReference type="RefSeq" id="WP_323263295.1">
    <property type="nucleotide sequence ID" value="NZ_JAYGIE010000114.1"/>
</dbReference>
<dbReference type="InterPro" id="IPR023393">
    <property type="entry name" value="START-like_dom_sf"/>
</dbReference>
<reference evidence="3 4" key="1">
    <citation type="submission" date="2023-12" db="EMBL/GenBank/DDBJ databases">
        <title>Baltic Sea Cyanobacteria.</title>
        <authorList>
            <person name="Delbaje E."/>
            <person name="Fewer D.P."/>
            <person name="Shishido T.K."/>
        </authorList>
    </citation>
    <scope>NUCLEOTIDE SEQUENCE [LARGE SCALE GENOMIC DNA]</scope>
    <source>
        <strain evidence="3 4">UHCC 0370</strain>
    </source>
</reference>
<dbReference type="SUPFAM" id="SSF55961">
    <property type="entry name" value="Bet v1-like"/>
    <property type="match status" value="1"/>
</dbReference>
<dbReference type="Gene3D" id="3.30.530.20">
    <property type="match status" value="1"/>
</dbReference>
<keyword evidence="4" id="KW-1185">Reference proteome</keyword>
<gene>
    <name evidence="3" type="ORF">VB774_21650</name>
</gene>
<feature type="domain" description="Activator of Hsp90 ATPase homologue 1/2-like C-terminal" evidence="2">
    <location>
        <begin position="13"/>
        <end position="90"/>
    </location>
</feature>
<dbReference type="Proteomes" id="UP001301388">
    <property type="component" value="Unassembled WGS sequence"/>
</dbReference>
<evidence type="ECO:0000313" key="3">
    <source>
        <dbReference type="EMBL" id="MEA5480245.1"/>
    </source>
</evidence>
<evidence type="ECO:0000313" key="4">
    <source>
        <dbReference type="Proteomes" id="UP001301388"/>
    </source>
</evidence>
<comment type="caution">
    <text evidence="3">The sequence shown here is derived from an EMBL/GenBank/DDBJ whole genome shotgun (WGS) entry which is preliminary data.</text>
</comment>
<proteinExistence type="inferred from homology"/>
<sequence length="147" mass="17002">MKELKYSIKINKPVNVVFEKITDKSVYPAWAKAWGEGMTYEGEWKEGQHISFFDKTQGGTKVIVEHVVPNESIRMKHVAMVNPQNIEVELTGDMMRKWIGSREDYYLKIEGDNETTLEVVMMADKAFETMMNAWSEALQLFKNICEA</sequence>
<accession>A0ABU5TPM1</accession>
<comment type="similarity">
    <text evidence="1">Belongs to the AHA1 family.</text>
</comment>
<evidence type="ECO:0000259" key="2">
    <source>
        <dbReference type="Pfam" id="PF08327"/>
    </source>
</evidence>
<protein>
    <submittedName>
        <fullName evidence="3">SRPBCC domain-containing protein</fullName>
    </submittedName>
</protein>
<dbReference type="EMBL" id="JAYGIE010000114">
    <property type="protein sequence ID" value="MEA5480245.1"/>
    <property type="molecule type" value="Genomic_DNA"/>
</dbReference>
<evidence type="ECO:0000256" key="1">
    <source>
        <dbReference type="ARBA" id="ARBA00006817"/>
    </source>
</evidence>
<organism evidence="3 4">
    <name type="scientific">Pseudanabaena galeata UHCC 0370</name>
    <dbReference type="NCBI Taxonomy" id="3110310"/>
    <lineage>
        <taxon>Bacteria</taxon>
        <taxon>Bacillati</taxon>
        <taxon>Cyanobacteriota</taxon>
        <taxon>Cyanophyceae</taxon>
        <taxon>Pseudanabaenales</taxon>
        <taxon>Pseudanabaenaceae</taxon>
        <taxon>Pseudanabaena</taxon>
    </lineage>
</organism>